<evidence type="ECO:0000313" key="3">
    <source>
        <dbReference type="Proteomes" id="UP001608902"/>
    </source>
</evidence>
<evidence type="ECO:0000313" key="2">
    <source>
        <dbReference type="EMBL" id="MFH4977904.1"/>
    </source>
</evidence>
<dbReference type="Proteomes" id="UP001608902">
    <property type="component" value="Unassembled WGS sequence"/>
</dbReference>
<gene>
    <name evidence="2" type="ORF">AB6A40_004613</name>
</gene>
<keyword evidence="3" id="KW-1185">Reference proteome</keyword>
<proteinExistence type="predicted"/>
<sequence>MQFLASTLMLLLVIHILDIDATPFGRSDETALVKSGERALAKLRIKRCGSCCCIRCCCCCGCGKRKKKRSLESLRIKHLAAILGHQA</sequence>
<keyword evidence="1" id="KW-0732">Signal</keyword>
<feature type="chain" id="PRO_5044814569" description="Hepcidin" evidence="1">
    <location>
        <begin position="22"/>
        <end position="87"/>
    </location>
</feature>
<evidence type="ECO:0000256" key="1">
    <source>
        <dbReference type="SAM" id="SignalP"/>
    </source>
</evidence>
<dbReference type="AlphaFoldDB" id="A0ABD6EIC0"/>
<dbReference type="EMBL" id="JBGFUD010002707">
    <property type="protein sequence ID" value="MFH4977904.1"/>
    <property type="molecule type" value="Genomic_DNA"/>
</dbReference>
<feature type="signal peptide" evidence="1">
    <location>
        <begin position="1"/>
        <end position="21"/>
    </location>
</feature>
<accession>A0ABD6EIC0</accession>
<comment type="caution">
    <text evidence="2">The sequence shown here is derived from an EMBL/GenBank/DDBJ whole genome shotgun (WGS) entry which is preliminary data.</text>
</comment>
<organism evidence="2 3">
    <name type="scientific">Gnathostoma spinigerum</name>
    <dbReference type="NCBI Taxonomy" id="75299"/>
    <lineage>
        <taxon>Eukaryota</taxon>
        <taxon>Metazoa</taxon>
        <taxon>Ecdysozoa</taxon>
        <taxon>Nematoda</taxon>
        <taxon>Chromadorea</taxon>
        <taxon>Rhabditida</taxon>
        <taxon>Spirurina</taxon>
        <taxon>Gnathostomatomorpha</taxon>
        <taxon>Gnathostomatoidea</taxon>
        <taxon>Gnathostomatidae</taxon>
        <taxon>Gnathostoma</taxon>
    </lineage>
</organism>
<protein>
    <recommendedName>
        <fullName evidence="4">Hepcidin</fullName>
    </recommendedName>
</protein>
<evidence type="ECO:0008006" key="4">
    <source>
        <dbReference type="Google" id="ProtNLM"/>
    </source>
</evidence>
<reference evidence="2 3" key="1">
    <citation type="submission" date="2024-08" db="EMBL/GenBank/DDBJ databases">
        <title>Gnathostoma spinigerum genome.</title>
        <authorList>
            <person name="Gonzalez-Bertolin B."/>
            <person name="Monzon S."/>
            <person name="Zaballos A."/>
            <person name="Jimenez P."/>
            <person name="Dekumyoy P."/>
            <person name="Varona S."/>
            <person name="Cuesta I."/>
            <person name="Sumanam S."/>
            <person name="Adisakwattana P."/>
            <person name="Gasser R.B."/>
            <person name="Hernandez-Gonzalez A."/>
            <person name="Young N.D."/>
            <person name="Perteguer M.J."/>
        </authorList>
    </citation>
    <scope>NUCLEOTIDE SEQUENCE [LARGE SCALE GENOMIC DNA]</scope>
    <source>
        <strain evidence="2">AL3</strain>
        <tissue evidence="2">Liver</tissue>
    </source>
</reference>
<name>A0ABD6EIC0_9BILA</name>